<dbReference type="InterPro" id="IPR004706">
    <property type="entry name" value="Arsenical-R_Acr3"/>
</dbReference>
<sequence>MLVVLQPLAMLVGYAAGWFSPTLSTTASEVSDYLILALVTCLFAALPGRNHNLSRPRPRIMVIAWIGNFLIIPLIAALLTLLAWRADADIRLGLAIYMLSPCTDWFLGFTRLAHGDTATGAVLIPLNMLSQLLLYPLWLMIFGGLKMSTIFSEILPTLGQWFFLPAALGLIIRTLPQARRLADHLIPWILAALVATIFCTNADTILTHPTLFVLVLGLVFTFFVTTYQLGKHLFRRLGVDYQAEALLTMTTSARNAPLMVSLSTLVLPDRPLVLATLVLGMLVEFPHLTVVTRLVLGRRPGVAQKVPLPELESR</sequence>
<dbReference type="GO" id="GO:0015104">
    <property type="term" value="F:antimonite transmembrane transporter activity"/>
    <property type="evidence" value="ECO:0007669"/>
    <property type="project" value="TreeGrafter"/>
</dbReference>
<keyword evidence="6 8" id="KW-1133">Transmembrane helix</keyword>
<evidence type="ECO:0000256" key="2">
    <source>
        <dbReference type="ARBA" id="ARBA00010110"/>
    </source>
</evidence>
<dbReference type="InterPro" id="IPR002657">
    <property type="entry name" value="BilAc:Na_symport/Acr3"/>
</dbReference>
<feature type="transmembrane region" description="Helical" evidence="8">
    <location>
        <begin position="185"/>
        <end position="205"/>
    </location>
</feature>
<keyword evidence="10" id="KW-1185">Reference proteome</keyword>
<evidence type="ECO:0000256" key="6">
    <source>
        <dbReference type="ARBA" id="ARBA00022989"/>
    </source>
</evidence>
<feature type="transmembrane region" description="Helical" evidence="8">
    <location>
        <begin position="121"/>
        <end position="142"/>
    </location>
</feature>
<proteinExistence type="inferred from homology"/>
<organism evidence="9 10">
    <name type="scientific">Corynebacterium poyangense</name>
    <dbReference type="NCBI Taxonomy" id="2684405"/>
    <lineage>
        <taxon>Bacteria</taxon>
        <taxon>Bacillati</taxon>
        <taxon>Actinomycetota</taxon>
        <taxon>Actinomycetes</taxon>
        <taxon>Mycobacteriales</taxon>
        <taxon>Corynebacteriaceae</taxon>
        <taxon>Corynebacterium</taxon>
    </lineage>
</organism>
<dbReference type="InterPro" id="IPR038770">
    <property type="entry name" value="Na+/solute_symporter_sf"/>
</dbReference>
<evidence type="ECO:0000313" key="10">
    <source>
        <dbReference type="Proteomes" id="UP000516320"/>
    </source>
</evidence>
<keyword evidence="3" id="KW-0813">Transport</keyword>
<feature type="transmembrane region" description="Helical" evidence="8">
    <location>
        <begin position="211"/>
        <end position="229"/>
    </location>
</feature>
<gene>
    <name evidence="9" type="ORF">GP475_10585</name>
</gene>
<evidence type="ECO:0000256" key="4">
    <source>
        <dbReference type="ARBA" id="ARBA00022475"/>
    </source>
</evidence>
<evidence type="ECO:0000256" key="7">
    <source>
        <dbReference type="ARBA" id="ARBA00023136"/>
    </source>
</evidence>
<comment type="similarity">
    <text evidence="2">Belongs to the arsenical resistance-3 (ACR3) (TC 2.A.59) family.</text>
</comment>
<dbReference type="GO" id="GO:0015297">
    <property type="term" value="F:antiporter activity"/>
    <property type="evidence" value="ECO:0007669"/>
    <property type="project" value="InterPro"/>
</dbReference>
<dbReference type="GO" id="GO:0005886">
    <property type="term" value="C:plasma membrane"/>
    <property type="evidence" value="ECO:0007669"/>
    <property type="project" value="UniProtKB-SubCell"/>
</dbReference>
<dbReference type="EMBL" id="CP046884">
    <property type="protein sequence ID" value="QNQ91024.1"/>
    <property type="molecule type" value="Genomic_DNA"/>
</dbReference>
<dbReference type="GO" id="GO:0015105">
    <property type="term" value="F:arsenite transmembrane transporter activity"/>
    <property type="evidence" value="ECO:0007669"/>
    <property type="project" value="TreeGrafter"/>
</dbReference>
<keyword evidence="4" id="KW-1003">Cell membrane</keyword>
<evidence type="ECO:0000256" key="8">
    <source>
        <dbReference type="SAM" id="Phobius"/>
    </source>
</evidence>
<evidence type="ECO:0000256" key="5">
    <source>
        <dbReference type="ARBA" id="ARBA00022692"/>
    </source>
</evidence>
<dbReference type="Gene3D" id="1.20.1530.20">
    <property type="match status" value="1"/>
</dbReference>
<feature type="transmembrane region" description="Helical" evidence="8">
    <location>
        <begin position="62"/>
        <end position="84"/>
    </location>
</feature>
<name>A0A7H0SR49_9CORY</name>
<dbReference type="KEGG" id="cpoy:GP475_10585"/>
<feature type="transmembrane region" description="Helical" evidence="8">
    <location>
        <begin position="154"/>
        <end position="173"/>
    </location>
</feature>
<protein>
    <submittedName>
        <fullName evidence="9">Symporter</fullName>
    </submittedName>
</protein>
<accession>A0A7H0SR49</accession>
<dbReference type="Pfam" id="PF01758">
    <property type="entry name" value="SBF"/>
    <property type="match status" value="1"/>
</dbReference>
<dbReference type="RefSeq" id="WP_187974334.1">
    <property type="nucleotide sequence ID" value="NZ_CP046884.1"/>
</dbReference>
<evidence type="ECO:0000313" key="9">
    <source>
        <dbReference type="EMBL" id="QNQ91024.1"/>
    </source>
</evidence>
<evidence type="ECO:0000256" key="1">
    <source>
        <dbReference type="ARBA" id="ARBA00004651"/>
    </source>
</evidence>
<feature type="transmembrane region" description="Helical" evidence="8">
    <location>
        <begin position="33"/>
        <end position="50"/>
    </location>
</feature>
<reference evidence="9 10" key="1">
    <citation type="submission" date="2019-12" db="EMBL/GenBank/DDBJ databases">
        <title>Corynebacterium sp. nov., isolated from feces of the Anser Albifrons in China.</title>
        <authorList>
            <person name="Liu Q."/>
        </authorList>
    </citation>
    <scope>NUCLEOTIDE SEQUENCE [LARGE SCALE GENOMIC DNA]</scope>
    <source>
        <strain evidence="9 10">4H37-19</strain>
    </source>
</reference>
<dbReference type="AlphaFoldDB" id="A0A7H0SR49"/>
<evidence type="ECO:0000256" key="3">
    <source>
        <dbReference type="ARBA" id="ARBA00022448"/>
    </source>
</evidence>
<comment type="subcellular location">
    <subcellularLocation>
        <location evidence="1">Cell membrane</location>
        <topology evidence="1">Multi-pass membrane protein</topology>
    </subcellularLocation>
</comment>
<dbReference type="PANTHER" id="PTHR43057">
    <property type="entry name" value="ARSENITE EFFLUX TRANSPORTER"/>
    <property type="match status" value="1"/>
</dbReference>
<keyword evidence="5 8" id="KW-0812">Transmembrane</keyword>
<dbReference type="PANTHER" id="PTHR43057:SF1">
    <property type="entry name" value="ARSENICAL-RESISTANCE PROTEIN 3"/>
    <property type="match status" value="1"/>
</dbReference>
<keyword evidence="7 8" id="KW-0472">Membrane</keyword>
<dbReference type="Proteomes" id="UP000516320">
    <property type="component" value="Chromosome"/>
</dbReference>
<feature type="transmembrane region" description="Helical" evidence="8">
    <location>
        <begin position="90"/>
        <end position="109"/>
    </location>
</feature>